<protein>
    <submittedName>
        <fullName evidence="2">Uncharacterized protein</fullName>
    </submittedName>
</protein>
<dbReference type="Proteomes" id="UP001165080">
    <property type="component" value="Unassembled WGS sequence"/>
</dbReference>
<evidence type="ECO:0000313" key="2">
    <source>
        <dbReference type="EMBL" id="GLC49984.1"/>
    </source>
</evidence>
<name>A0A9W6BDB1_9CHLO</name>
<proteinExistence type="predicted"/>
<evidence type="ECO:0000313" key="3">
    <source>
        <dbReference type="Proteomes" id="UP001165080"/>
    </source>
</evidence>
<reference evidence="2 3" key="1">
    <citation type="journal article" date="2023" name="Commun. Biol.">
        <title>Reorganization of the ancestral sex-determining regions during the evolution of trioecy in Pleodorina starrii.</title>
        <authorList>
            <person name="Takahashi K."/>
            <person name="Suzuki S."/>
            <person name="Kawai-Toyooka H."/>
            <person name="Yamamoto K."/>
            <person name="Hamaji T."/>
            <person name="Ootsuki R."/>
            <person name="Yamaguchi H."/>
            <person name="Kawachi M."/>
            <person name="Higashiyama T."/>
            <person name="Nozaki H."/>
        </authorList>
    </citation>
    <scope>NUCLEOTIDE SEQUENCE [LARGE SCALE GENOMIC DNA]</scope>
    <source>
        <strain evidence="2 3">NIES-4479</strain>
    </source>
</reference>
<keyword evidence="3" id="KW-1185">Reference proteome</keyword>
<dbReference type="AlphaFoldDB" id="A0A9W6BDB1"/>
<comment type="caution">
    <text evidence="2">The sequence shown here is derived from an EMBL/GenBank/DDBJ whole genome shotgun (WGS) entry which is preliminary data.</text>
</comment>
<evidence type="ECO:0000256" key="1">
    <source>
        <dbReference type="SAM" id="MobiDB-lite"/>
    </source>
</evidence>
<feature type="region of interest" description="Disordered" evidence="1">
    <location>
        <begin position="35"/>
        <end position="65"/>
    </location>
</feature>
<gene>
    <name evidence="2" type="primary">PLESTB000767</name>
    <name evidence="2" type="ORF">PLESTB_000329800</name>
</gene>
<sequence>MYHSCGGTLASARRARARRGAQCCTTGYYNCTTPGQPPPRRPARLAGPCLPSPWTRSRSPSRSPSPAIALDAILHRCRSCPRLRVYGSQEGRRPAVLKNSLSRTWKLEQMPLRPARLEAGRADGLAEFGTLLAVRAAAVVGSGLGSGLW</sequence>
<accession>A0A9W6BDB1</accession>
<dbReference type="EMBL" id="BRXU01000003">
    <property type="protein sequence ID" value="GLC49984.1"/>
    <property type="molecule type" value="Genomic_DNA"/>
</dbReference>
<organism evidence="2 3">
    <name type="scientific">Pleodorina starrii</name>
    <dbReference type="NCBI Taxonomy" id="330485"/>
    <lineage>
        <taxon>Eukaryota</taxon>
        <taxon>Viridiplantae</taxon>
        <taxon>Chlorophyta</taxon>
        <taxon>core chlorophytes</taxon>
        <taxon>Chlorophyceae</taxon>
        <taxon>CS clade</taxon>
        <taxon>Chlamydomonadales</taxon>
        <taxon>Volvocaceae</taxon>
        <taxon>Pleodorina</taxon>
    </lineage>
</organism>
<feature type="compositionally biased region" description="Low complexity" evidence="1">
    <location>
        <begin position="44"/>
        <end position="65"/>
    </location>
</feature>